<accession>A0A9Q4C9M8</accession>
<feature type="signal peptide" evidence="1">
    <location>
        <begin position="1"/>
        <end position="27"/>
    </location>
</feature>
<keyword evidence="1" id="KW-0732">Signal</keyword>
<name>A0A9Q4C9M8_9CORY</name>
<gene>
    <name evidence="2" type="ORF">OS125_09130</name>
    <name evidence="3" type="ORF">OS129_09490</name>
</gene>
<evidence type="ECO:0000313" key="2">
    <source>
        <dbReference type="EMBL" id="MCX7445397.1"/>
    </source>
</evidence>
<dbReference type="EMBL" id="JAPMKV010000005">
    <property type="protein sequence ID" value="MCX7445397.1"/>
    <property type="molecule type" value="Genomic_DNA"/>
</dbReference>
<dbReference type="RefSeq" id="WP_200253465.1">
    <property type="nucleotide sequence ID" value="NZ_JAENIQ020000004.1"/>
</dbReference>
<organism evidence="3 4">
    <name type="scientific">Corynebacterium pygosceleis</name>
    <dbReference type="NCBI Taxonomy" id="2800406"/>
    <lineage>
        <taxon>Bacteria</taxon>
        <taxon>Bacillati</taxon>
        <taxon>Actinomycetota</taxon>
        <taxon>Actinomycetes</taxon>
        <taxon>Mycobacteriales</taxon>
        <taxon>Corynebacteriaceae</taxon>
        <taxon>Corynebacterium</taxon>
    </lineage>
</organism>
<reference evidence="3" key="1">
    <citation type="submission" date="2022-11" db="EMBL/GenBank/DDBJ databases">
        <title>Corynebacterium sp. isolated from Penguins.</title>
        <authorList>
            <person name="Sedlar K."/>
            <person name="Svec P."/>
        </authorList>
    </citation>
    <scope>NUCLEOTIDE SEQUENCE</scope>
    <source>
        <strain evidence="2">P7003</strain>
        <strain evidence="3">P7374</strain>
    </source>
</reference>
<evidence type="ECO:0000313" key="3">
    <source>
        <dbReference type="EMBL" id="MCX7469107.1"/>
    </source>
</evidence>
<dbReference type="Proteomes" id="UP001081709">
    <property type="component" value="Unassembled WGS sequence"/>
</dbReference>
<evidence type="ECO:0008006" key="6">
    <source>
        <dbReference type="Google" id="ProtNLM"/>
    </source>
</evidence>
<keyword evidence="5" id="KW-1185">Reference proteome</keyword>
<proteinExistence type="predicted"/>
<evidence type="ECO:0000313" key="5">
    <source>
        <dbReference type="Proteomes" id="UP001081709"/>
    </source>
</evidence>
<dbReference type="EMBL" id="JAPMKU010000004">
    <property type="protein sequence ID" value="MCX7469107.1"/>
    <property type="molecule type" value="Genomic_DNA"/>
</dbReference>
<dbReference type="PROSITE" id="PS51257">
    <property type="entry name" value="PROKAR_LIPOPROTEIN"/>
    <property type="match status" value="1"/>
</dbReference>
<evidence type="ECO:0000313" key="4">
    <source>
        <dbReference type="Proteomes" id="UP001071478"/>
    </source>
</evidence>
<protein>
    <recommendedName>
        <fullName evidence="6">META domain-containing protein</fullName>
    </recommendedName>
</protein>
<dbReference type="AlphaFoldDB" id="A0A9Q4C9M8"/>
<evidence type="ECO:0000256" key="1">
    <source>
        <dbReference type="SAM" id="SignalP"/>
    </source>
</evidence>
<sequence length="163" mass="16960">MGTRFRAPAAATALAAILLTGCTQGQAPVVSSNWQVTNVYTDAEHPSVLPDGLAGRTHLAFGDSTVAGDTGCSPFTGAVDFLDGNGERVAATDTTAATFVFRDLTVRGDGGCEGAELYFHDALLEILRAGELRVSRPQDGELLLTDATDTGVDKRGLRLTTSS</sequence>
<feature type="chain" id="PRO_5040131986" description="META domain-containing protein" evidence="1">
    <location>
        <begin position="28"/>
        <end position="163"/>
    </location>
</feature>
<comment type="caution">
    <text evidence="3">The sequence shown here is derived from an EMBL/GenBank/DDBJ whole genome shotgun (WGS) entry which is preliminary data.</text>
</comment>
<dbReference type="Proteomes" id="UP001071478">
    <property type="component" value="Unassembled WGS sequence"/>
</dbReference>